<dbReference type="Proteomes" id="UP000236075">
    <property type="component" value="Unassembled WGS sequence"/>
</dbReference>
<dbReference type="EMBL" id="PJLB01000005">
    <property type="protein sequence ID" value="PND03979.1"/>
    <property type="molecule type" value="Genomic_DNA"/>
</dbReference>
<name>A0AAX0WN53_9BACT</name>
<organism evidence="1 2">
    <name type="scientific">Akkermansia muciniphila</name>
    <dbReference type="NCBI Taxonomy" id="239935"/>
    <lineage>
        <taxon>Bacteria</taxon>
        <taxon>Pseudomonadati</taxon>
        <taxon>Verrucomicrobiota</taxon>
        <taxon>Verrucomicrobiia</taxon>
        <taxon>Verrucomicrobiales</taxon>
        <taxon>Akkermansiaceae</taxon>
        <taxon>Akkermansia</taxon>
    </lineage>
</organism>
<accession>A0AAX0WN53</accession>
<sequence length="65" mass="7590">MFLSNKIPARNRHAEIPASAILPEKKNIRSVQLPHFKKDKAGTTRKEFFVLLFQSLHFFPFHLPC</sequence>
<evidence type="ECO:0000313" key="1">
    <source>
        <dbReference type="EMBL" id="PND03979.1"/>
    </source>
</evidence>
<evidence type="ECO:0000313" key="2">
    <source>
        <dbReference type="Proteomes" id="UP000236075"/>
    </source>
</evidence>
<proteinExistence type="predicted"/>
<protein>
    <submittedName>
        <fullName evidence="1">Uncharacterized protein</fullName>
    </submittedName>
</protein>
<comment type="caution">
    <text evidence="1">The sequence shown here is derived from an EMBL/GenBank/DDBJ whole genome shotgun (WGS) entry which is preliminary data.</text>
</comment>
<gene>
    <name evidence="1" type="ORF">CXT95_04195</name>
</gene>
<reference evidence="1 2" key="1">
    <citation type="journal article" date="2017" name="BMC Genomics">
        <title>Genome sequencing of 39 Akkermansia muciniphila isolates reveals its population structure, genomic and functional diverisity, and global distribution in mammalian gut microbiotas.</title>
        <authorList>
            <person name="Guo X."/>
            <person name="Li S."/>
            <person name="Zhang J."/>
            <person name="Wu F."/>
            <person name="Li X."/>
            <person name="Wu D."/>
            <person name="Zhang M."/>
            <person name="Ou Z."/>
            <person name="Jie Z."/>
            <person name="Yan Q."/>
            <person name="Li P."/>
            <person name="Yi J."/>
            <person name="Peng Y."/>
        </authorList>
    </citation>
    <scope>NUCLEOTIDE SEQUENCE [LARGE SCALE GENOMIC DNA]</scope>
    <source>
        <strain evidence="1 2">GP28</strain>
    </source>
</reference>
<dbReference type="AlphaFoldDB" id="A0AAX0WN53"/>